<dbReference type="Proteomes" id="UP001346877">
    <property type="component" value="Chromosome"/>
</dbReference>
<protein>
    <submittedName>
        <fullName evidence="1">VCBS repeat-containing protein</fullName>
    </submittedName>
</protein>
<organism evidence="1 2">
    <name type="scientific">Micromonospora zamorensis</name>
    <dbReference type="NCBI Taxonomy" id="709883"/>
    <lineage>
        <taxon>Bacteria</taxon>
        <taxon>Bacillati</taxon>
        <taxon>Actinomycetota</taxon>
        <taxon>Actinomycetes</taxon>
        <taxon>Micromonosporales</taxon>
        <taxon>Micromonosporaceae</taxon>
        <taxon>Micromonospora</taxon>
    </lineage>
</organism>
<sequence length="80" mass="8439">MTSAGVLLQRPDGWLGNEFRVSQLPPASSFTPRGLAVADINNDGLKDLLMANYNYGLVVVPQRPAATSAATSPKVQVGRA</sequence>
<name>A0ABZ1PDU6_9ACTN</name>
<dbReference type="InterPro" id="IPR028994">
    <property type="entry name" value="Integrin_alpha_N"/>
</dbReference>
<proteinExistence type="predicted"/>
<keyword evidence="2" id="KW-1185">Reference proteome</keyword>
<dbReference type="RefSeq" id="WP_328369287.1">
    <property type="nucleotide sequence ID" value="NZ_CP107941.1"/>
</dbReference>
<evidence type="ECO:0000313" key="2">
    <source>
        <dbReference type="Proteomes" id="UP001346877"/>
    </source>
</evidence>
<dbReference type="SUPFAM" id="SSF69318">
    <property type="entry name" value="Integrin alpha N-terminal domain"/>
    <property type="match status" value="1"/>
</dbReference>
<evidence type="ECO:0000313" key="1">
    <source>
        <dbReference type="EMBL" id="WUI81870.1"/>
    </source>
</evidence>
<reference evidence="1 2" key="1">
    <citation type="submission" date="2022-10" db="EMBL/GenBank/DDBJ databases">
        <title>The complete genomes of actinobacterial strains from the NBC collection.</title>
        <authorList>
            <person name="Joergensen T.S."/>
            <person name="Alvarez Arevalo M."/>
            <person name="Sterndorff E.B."/>
            <person name="Faurdal D."/>
            <person name="Vuksanovic O."/>
            <person name="Mourched A.-S."/>
            <person name="Charusanti P."/>
            <person name="Shaw S."/>
            <person name="Blin K."/>
            <person name="Weber T."/>
        </authorList>
    </citation>
    <scope>NUCLEOTIDE SEQUENCE [LARGE SCALE GENOMIC DNA]</scope>
    <source>
        <strain evidence="1 2">NBC_00396</strain>
    </source>
</reference>
<dbReference type="EMBL" id="CP107941">
    <property type="protein sequence ID" value="WUI81870.1"/>
    <property type="molecule type" value="Genomic_DNA"/>
</dbReference>
<gene>
    <name evidence="1" type="ORF">OG375_28990</name>
</gene>
<accession>A0ABZ1PDU6</accession>